<dbReference type="GeneTree" id="ENSGT00940000155559"/>
<keyword evidence="2" id="KW-1185">Reference proteome</keyword>
<evidence type="ECO:0000313" key="2">
    <source>
        <dbReference type="Proteomes" id="UP000694380"/>
    </source>
</evidence>
<dbReference type="Ensembl" id="ENSCPBT00000034880.1">
    <property type="protein sequence ID" value="ENSCPBP00000029636.1"/>
    <property type="gene ID" value="ENSCPBG00000020884.1"/>
</dbReference>
<dbReference type="Proteomes" id="UP000694380">
    <property type="component" value="Unplaced"/>
</dbReference>
<name>A0A8C3I9S5_CHRPI</name>
<evidence type="ECO:0008006" key="3">
    <source>
        <dbReference type="Google" id="ProtNLM"/>
    </source>
</evidence>
<organism evidence="1 2">
    <name type="scientific">Chrysemys picta bellii</name>
    <name type="common">Western painted turtle</name>
    <name type="synonym">Emys bellii</name>
    <dbReference type="NCBI Taxonomy" id="8478"/>
    <lineage>
        <taxon>Eukaryota</taxon>
        <taxon>Metazoa</taxon>
        <taxon>Chordata</taxon>
        <taxon>Craniata</taxon>
        <taxon>Vertebrata</taxon>
        <taxon>Euteleostomi</taxon>
        <taxon>Archelosauria</taxon>
        <taxon>Testudinata</taxon>
        <taxon>Testudines</taxon>
        <taxon>Cryptodira</taxon>
        <taxon>Durocryptodira</taxon>
        <taxon>Testudinoidea</taxon>
        <taxon>Emydidae</taxon>
        <taxon>Chrysemys</taxon>
    </lineage>
</organism>
<dbReference type="InterPro" id="IPR036872">
    <property type="entry name" value="CH_dom_sf"/>
</dbReference>
<proteinExistence type="predicted"/>
<dbReference type="AlphaFoldDB" id="A0A8C3I9S5"/>
<reference evidence="1" key="2">
    <citation type="submission" date="2025-09" db="UniProtKB">
        <authorList>
            <consortium name="Ensembl"/>
        </authorList>
    </citation>
    <scope>IDENTIFICATION</scope>
</reference>
<dbReference type="Gene3D" id="1.10.418.10">
    <property type="entry name" value="Calponin-like domain"/>
    <property type="match status" value="1"/>
</dbReference>
<protein>
    <recommendedName>
        <fullName evidence="3">Girdin</fullName>
    </recommendedName>
</protein>
<dbReference type="SUPFAM" id="SSF116907">
    <property type="entry name" value="Hook domain"/>
    <property type="match status" value="1"/>
</dbReference>
<evidence type="ECO:0000313" key="1">
    <source>
        <dbReference type="Ensembl" id="ENSCPBP00000029636.1"/>
    </source>
</evidence>
<sequence length="101" mass="11402">MENEIFTPLLEQFMSSPLVTWVKTFGPLAGGNGSNLEEYVALVDGIFLNEVMLQIGFDSLANKMFITLEIEMRELVVSNITIFVKIISFITFCFHVCNSFP</sequence>
<reference evidence="1" key="1">
    <citation type="submission" date="2025-08" db="UniProtKB">
        <authorList>
            <consortium name="Ensembl"/>
        </authorList>
    </citation>
    <scope>IDENTIFICATION</scope>
</reference>
<accession>A0A8C3I9S5</accession>